<dbReference type="AlphaFoldDB" id="A0AAV4FV31"/>
<dbReference type="PANTHER" id="PTHR12558:SF10">
    <property type="entry name" value="CELL DIVISION CYCLE PROTEIN 23 HOMOLOG"/>
    <property type="match status" value="1"/>
</dbReference>
<keyword evidence="1" id="KW-0802">TPR repeat</keyword>
<dbReference type="GO" id="GO:0031145">
    <property type="term" value="P:anaphase-promoting complex-dependent catabolic process"/>
    <property type="evidence" value="ECO:0007669"/>
    <property type="project" value="TreeGrafter"/>
</dbReference>
<comment type="caution">
    <text evidence="3">The sequence shown here is derived from an EMBL/GenBank/DDBJ whole genome shotgun (WGS) entry which is preliminary data.</text>
</comment>
<proteinExistence type="predicted"/>
<reference evidence="3 4" key="1">
    <citation type="journal article" date="2021" name="Elife">
        <title>Chloroplast acquisition without the gene transfer in kleptoplastic sea slugs, Plakobranchus ocellatus.</title>
        <authorList>
            <person name="Maeda T."/>
            <person name="Takahashi S."/>
            <person name="Yoshida T."/>
            <person name="Shimamura S."/>
            <person name="Takaki Y."/>
            <person name="Nagai Y."/>
            <person name="Toyoda A."/>
            <person name="Suzuki Y."/>
            <person name="Arimoto A."/>
            <person name="Ishii H."/>
            <person name="Satoh N."/>
            <person name="Nishiyama T."/>
            <person name="Hasebe M."/>
            <person name="Maruyama T."/>
            <person name="Minagawa J."/>
            <person name="Obokata J."/>
            <person name="Shigenobu S."/>
        </authorList>
    </citation>
    <scope>NUCLEOTIDE SEQUENCE [LARGE SCALE GENOMIC DNA]</scope>
</reference>
<dbReference type="PANTHER" id="PTHR12558">
    <property type="entry name" value="CELL DIVISION CYCLE 16,23,27"/>
    <property type="match status" value="1"/>
</dbReference>
<keyword evidence="3" id="KW-0131">Cell cycle</keyword>
<protein>
    <submittedName>
        <fullName evidence="3">Cell division cycle protein 23 homolog</fullName>
    </submittedName>
</protein>
<dbReference type="Proteomes" id="UP000762676">
    <property type="component" value="Unassembled WGS sequence"/>
</dbReference>
<organism evidence="3 4">
    <name type="scientific">Elysia marginata</name>
    <dbReference type="NCBI Taxonomy" id="1093978"/>
    <lineage>
        <taxon>Eukaryota</taxon>
        <taxon>Metazoa</taxon>
        <taxon>Spiralia</taxon>
        <taxon>Lophotrochozoa</taxon>
        <taxon>Mollusca</taxon>
        <taxon>Gastropoda</taxon>
        <taxon>Heterobranchia</taxon>
        <taxon>Euthyneura</taxon>
        <taxon>Panpulmonata</taxon>
        <taxon>Sacoglossa</taxon>
        <taxon>Placobranchoidea</taxon>
        <taxon>Plakobranchidae</taxon>
        <taxon>Elysia</taxon>
    </lineage>
</organism>
<sequence length="169" mass="19519">MVIPLGECYLKMDRLQEAKKCFWKAHCLGDVEEIALFKLANLFAILEEKDQACQAYTEYINQADGVHGHNYEDLSRSYWYLANYHLEHNNWDEAYAAAQKCTEFAQTREQAKGLLRTIQVRRGQETPCAMTSMQMDTSAESIPQTDQSTEDSPRRPFDRVTPVNLKFTP</sequence>
<evidence type="ECO:0000313" key="4">
    <source>
        <dbReference type="Proteomes" id="UP000762676"/>
    </source>
</evidence>
<accession>A0AAV4FV31</accession>
<evidence type="ECO:0000256" key="2">
    <source>
        <dbReference type="SAM" id="MobiDB-lite"/>
    </source>
</evidence>
<evidence type="ECO:0000313" key="3">
    <source>
        <dbReference type="EMBL" id="GFR76929.1"/>
    </source>
</evidence>
<dbReference type="EMBL" id="BMAT01004607">
    <property type="protein sequence ID" value="GFR76929.1"/>
    <property type="molecule type" value="Genomic_DNA"/>
</dbReference>
<keyword evidence="4" id="KW-1185">Reference proteome</keyword>
<dbReference type="SUPFAM" id="SSF48452">
    <property type="entry name" value="TPR-like"/>
    <property type="match status" value="1"/>
</dbReference>
<feature type="compositionally biased region" description="Polar residues" evidence="2">
    <location>
        <begin position="132"/>
        <end position="147"/>
    </location>
</feature>
<evidence type="ECO:0000256" key="1">
    <source>
        <dbReference type="ARBA" id="ARBA00022803"/>
    </source>
</evidence>
<dbReference type="GO" id="GO:0045842">
    <property type="term" value="P:positive regulation of mitotic metaphase/anaphase transition"/>
    <property type="evidence" value="ECO:0007669"/>
    <property type="project" value="TreeGrafter"/>
</dbReference>
<dbReference type="Gene3D" id="1.25.40.10">
    <property type="entry name" value="Tetratricopeptide repeat domain"/>
    <property type="match status" value="1"/>
</dbReference>
<dbReference type="GO" id="GO:0005680">
    <property type="term" value="C:anaphase-promoting complex"/>
    <property type="evidence" value="ECO:0007669"/>
    <property type="project" value="TreeGrafter"/>
</dbReference>
<dbReference type="InterPro" id="IPR011990">
    <property type="entry name" value="TPR-like_helical_dom_sf"/>
</dbReference>
<dbReference type="InterPro" id="IPR019734">
    <property type="entry name" value="TPR_rpt"/>
</dbReference>
<gene>
    <name evidence="3" type="ORF">ElyMa_002225800</name>
</gene>
<dbReference type="Pfam" id="PF13174">
    <property type="entry name" value="TPR_6"/>
    <property type="match status" value="1"/>
</dbReference>
<dbReference type="GO" id="GO:0051301">
    <property type="term" value="P:cell division"/>
    <property type="evidence" value="ECO:0007669"/>
    <property type="project" value="UniProtKB-KW"/>
</dbReference>
<feature type="region of interest" description="Disordered" evidence="2">
    <location>
        <begin position="132"/>
        <end position="169"/>
    </location>
</feature>
<keyword evidence="3" id="KW-0132">Cell division</keyword>
<dbReference type="GO" id="GO:0016567">
    <property type="term" value="P:protein ubiquitination"/>
    <property type="evidence" value="ECO:0007669"/>
    <property type="project" value="TreeGrafter"/>
</dbReference>
<name>A0AAV4FV31_9GAST</name>